<comment type="caution">
    <text evidence="1">The sequence shown here is derived from an EMBL/GenBank/DDBJ whole genome shotgun (WGS) entry which is preliminary data.</text>
</comment>
<dbReference type="AlphaFoldDB" id="L8WUT1"/>
<keyword evidence="2" id="KW-1185">Reference proteome</keyword>
<name>L8WUT1_THACA</name>
<gene>
    <name evidence="1" type="ORF">AG1IA_05419</name>
</gene>
<proteinExistence type="predicted"/>
<evidence type="ECO:0000313" key="2">
    <source>
        <dbReference type="Proteomes" id="UP000011668"/>
    </source>
</evidence>
<reference evidence="1 2" key="1">
    <citation type="journal article" date="2013" name="Nat. Commun.">
        <title>The evolution and pathogenic mechanisms of the rice sheath blight pathogen.</title>
        <authorList>
            <person name="Zheng A."/>
            <person name="Lin R."/>
            <person name="Xu L."/>
            <person name="Qin P."/>
            <person name="Tang C."/>
            <person name="Ai P."/>
            <person name="Zhang D."/>
            <person name="Liu Y."/>
            <person name="Sun Z."/>
            <person name="Feng H."/>
            <person name="Wang Y."/>
            <person name="Chen Y."/>
            <person name="Liang X."/>
            <person name="Fu R."/>
            <person name="Li Q."/>
            <person name="Zhang J."/>
            <person name="Yu X."/>
            <person name="Xie Z."/>
            <person name="Ding L."/>
            <person name="Guan P."/>
            <person name="Tang J."/>
            <person name="Liang Y."/>
            <person name="Wang S."/>
            <person name="Deng Q."/>
            <person name="Li S."/>
            <person name="Zhu J."/>
            <person name="Wang L."/>
            <person name="Liu H."/>
            <person name="Li P."/>
        </authorList>
    </citation>
    <scope>NUCLEOTIDE SEQUENCE [LARGE SCALE GENOMIC DNA]</scope>
    <source>
        <strain evidence="2">AG-1 IA</strain>
    </source>
</reference>
<accession>L8WUT1</accession>
<dbReference type="Proteomes" id="UP000011668">
    <property type="component" value="Unassembled WGS sequence"/>
</dbReference>
<evidence type="ECO:0000313" key="1">
    <source>
        <dbReference type="EMBL" id="ELU40552.1"/>
    </source>
</evidence>
<organism evidence="1 2">
    <name type="scientific">Thanatephorus cucumeris (strain AG1-IA)</name>
    <name type="common">Rice sheath blight fungus</name>
    <name type="synonym">Rhizoctonia solani</name>
    <dbReference type="NCBI Taxonomy" id="983506"/>
    <lineage>
        <taxon>Eukaryota</taxon>
        <taxon>Fungi</taxon>
        <taxon>Dikarya</taxon>
        <taxon>Basidiomycota</taxon>
        <taxon>Agaricomycotina</taxon>
        <taxon>Agaricomycetes</taxon>
        <taxon>Cantharellales</taxon>
        <taxon>Ceratobasidiaceae</taxon>
        <taxon>Rhizoctonia</taxon>
        <taxon>Rhizoctonia solani AG-1</taxon>
    </lineage>
</organism>
<dbReference type="HOGENOM" id="CLU_2110600_0_0_1"/>
<sequence>MNAYLRRHYNSCLFTAVIGMPSPFSSPIRDSSWKPLGLRCIESIRYNPDFDWCLRHHSCMAQGPKLSEFSLHSYRQPTINFWIYTTYRHVDKKVFYFWGLGYATRWNSIPLECRC</sequence>
<protein>
    <submittedName>
        <fullName evidence="1">Uncharacterized protein</fullName>
    </submittedName>
</protein>
<dbReference type="EMBL" id="AFRT01001405">
    <property type="protein sequence ID" value="ELU40552.1"/>
    <property type="molecule type" value="Genomic_DNA"/>
</dbReference>